<dbReference type="GO" id="GO:0008017">
    <property type="term" value="F:microtubule binding"/>
    <property type="evidence" value="ECO:0007669"/>
    <property type="project" value="TreeGrafter"/>
</dbReference>
<dbReference type="GO" id="GO:0003924">
    <property type="term" value="F:GTPase activity"/>
    <property type="evidence" value="ECO:0007669"/>
    <property type="project" value="TreeGrafter"/>
</dbReference>
<dbReference type="EMBL" id="CAEKDK010000008">
    <property type="protein sequence ID" value="CAB4289271.1"/>
    <property type="molecule type" value="Genomic_DNA"/>
</dbReference>
<dbReference type="Pfam" id="PF01031">
    <property type="entry name" value="Dynamin_M"/>
    <property type="match status" value="1"/>
</dbReference>
<evidence type="ECO:0000313" key="5">
    <source>
        <dbReference type="Proteomes" id="UP000507245"/>
    </source>
</evidence>
<evidence type="ECO:0000259" key="1">
    <source>
        <dbReference type="Pfam" id="PF01031"/>
    </source>
</evidence>
<proteinExistence type="predicted"/>
<dbReference type="InterPro" id="IPR000375">
    <property type="entry name" value="Dynamin_stalk"/>
</dbReference>
<evidence type="ECO:0000313" key="2">
    <source>
        <dbReference type="EMBL" id="CAB4289271.1"/>
    </source>
</evidence>
<dbReference type="PANTHER" id="PTHR11566">
    <property type="entry name" value="DYNAMIN"/>
    <property type="match status" value="1"/>
</dbReference>
<dbReference type="EMBL" id="CAEKKB010000008">
    <property type="protein sequence ID" value="CAB4319588.1"/>
    <property type="molecule type" value="Genomic_DNA"/>
</dbReference>
<dbReference type="InterPro" id="IPR022812">
    <property type="entry name" value="Dynamin"/>
</dbReference>
<evidence type="ECO:0000313" key="4">
    <source>
        <dbReference type="Proteomes" id="UP000507222"/>
    </source>
</evidence>
<dbReference type="AlphaFoldDB" id="A0A6J5Y7U9"/>
<dbReference type="Proteomes" id="UP000507222">
    <property type="component" value="Unassembled WGS sequence"/>
</dbReference>
<dbReference type="Gene3D" id="1.20.120.1240">
    <property type="entry name" value="Dynamin, middle domain"/>
    <property type="match status" value="2"/>
</dbReference>
<sequence length="154" mass="17910">MQYCEAFAAMVDGKSQEMSTKELSGGAKIHYILQSIFVKCLEVSFEFLVRRQITRLLDPSLQCHRFVYDELMKISHACEVTELQRFPILRKHLDEVMVKFLHDGAEAAERMIGNLIEMEVFPFAFSIVSGEIMDNWRWQQKISNLLSGFFGFFV</sequence>
<dbReference type="GO" id="GO:0005874">
    <property type="term" value="C:microtubule"/>
    <property type="evidence" value="ECO:0007669"/>
    <property type="project" value="TreeGrafter"/>
</dbReference>
<reference evidence="3 4" key="2">
    <citation type="submission" date="2020-05" db="EMBL/GenBank/DDBJ databases">
        <authorList>
            <person name="Campoy J."/>
            <person name="Schneeberger K."/>
            <person name="Spophaly S."/>
        </authorList>
    </citation>
    <scope>NUCLEOTIDE SEQUENCE [LARGE SCALE GENOMIC DNA]</scope>
    <source>
        <strain evidence="3">PruArmRojPasFocal</strain>
    </source>
</reference>
<accession>A0A6J5Y7U9</accession>
<dbReference type="GO" id="GO:0005737">
    <property type="term" value="C:cytoplasm"/>
    <property type="evidence" value="ECO:0007669"/>
    <property type="project" value="TreeGrafter"/>
</dbReference>
<name>A0A6J5Y7U9_PRUAR</name>
<dbReference type="Proteomes" id="UP000507245">
    <property type="component" value="Unassembled WGS sequence"/>
</dbReference>
<reference evidence="5" key="1">
    <citation type="journal article" date="2020" name="Genome Biol.">
        <title>Gamete binning: chromosome-level and haplotype-resolved genome assembly enabled by high-throughput single-cell sequencing of gamete genomes.</title>
        <authorList>
            <person name="Campoy J.A."/>
            <person name="Sun H."/>
            <person name="Goel M."/>
            <person name="Jiao W.-B."/>
            <person name="Folz-Donahue K."/>
            <person name="Wang N."/>
            <person name="Rubio M."/>
            <person name="Liu C."/>
            <person name="Kukat C."/>
            <person name="Ruiz D."/>
            <person name="Huettel B."/>
            <person name="Schneeberger K."/>
        </authorList>
    </citation>
    <scope>NUCLEOTIDE SEQUENCE [LARGE SCALE GENOMIC DNA]</scope>
    <source>
        <strain evidence="5">cv. Rojo Pasion</strain>
    </source>
</reference>
<dbReference type="GO" id="GO:0016020">
    <property type="term" value="C:membrane"/>
    <property type="evidence" value="ECO:0007669"/>
    <property type="project" value="TreeGrafter"/>
</dbReference>
<keyword evidence="5" id="KW-1185">Reference proteome</keyword>
<gene>
    <name evidence="2" type="ORF">CURHAP_LOCUS47823</name>
    <name evidence="3" type="ORF">ORAREDHAP_LOCUS47049</name>
</gene>
<evidence type="ECO:0000313" key="3">
    <source>
        <dbReference type="EMBL" id="CAB4319588.1"/>
    </source>
</evidence>
<protein>
    <recommendedName>
        <fullName evidence="1">Dynamin stalk domain-containing protein</fullName>
    </recommendedName>
</protein>
<dbReference type="OrthoDB" id="5061070at2759"/>
<organism evidence="3 5">
    <name type="scientific">Prunus armeniaca</name>
    <name type="common">Apricot</name>
    <name type="synonym">Armeniaca vulgaris</name>
    <dbReference type="NCBI Taxonomy" id="36596"/>
    <lineage>
        <taxon>Eukaryota</taxon>
        <taxon>Viridiplantae</taxon>
        <taxon>Streptophyta</taxon>
        <taxon>Embryophyta</taxon>
        <taxon>Tracheophyta</taxon>
        <taxon>Spermatophyta</taxon>
        <taxon>Magnoliopsida</taxon>
        <taxon>eudicotyledons</taxon>
        <taxon>Gunneridae</taxon>
        <taxon>Pentapetalae</taxon>
        <taxon>rosids</taxon>
        <taxon>fabids</taxon>
        <taxon>Rosales</taxon>
        <taxon>Rosaceae</taxon>
        <taxon>Amygdaloideae</taxon>
        <taxon>Amygdaleae</taxon>
        <taxon>Prunus</taxon>
    </lineage>
</organism>
<dbReference type="PANTHER" id="PTHR11566:SF84">
    <property type="entry name" value="DYNAMIN-RELATED PROTEIN 3A-LIKE"/>
    <property type="match status" value="1"/>
</dbReference>
<feature type="domain" description="Dynamin stalk" evidence="1">
    <location>
        <begin position="42"/>
        <end position="119"/>
    </location>
</feature>